<evidence type="ECO:0000313" key="3">
    <source>
        <dbReference type="EMBL" id="KAG6516942.1"/>
    </source>
</evidence>
<dbReference type="EMBL" id="JACMSC010000006">
    <property type="protein sequence ID" value="KAG6516942.1"/>
    <property type="molecule type" value="Genomic_DNA"/>
</dbReference>
<accession>A0A8J5H9N4</accession>
<evidence type="ECO:0000313" key="4">
    <source>
        <dbReference type="Proteomes" id="UP000734854"/>
    </source>
</evidence>
<dbReference type="CDD" id="cd22160">
    <property type="entry name" value="F-box_AtFBL13-like"/>
    <property type="match status" value="1"/>
</dbReference>
<protein>
    <recommendedName>
        <fullName evidence="5">F-box/LRR-repeat protein</fullName>
    </recommendedName>
</protein>
<sequence>MGDHHLHSPPPSPDVDYISNLHDSLLLHILCFLSTHDSVRTSVLARRWRSLWASVPTIVFDYYDFHPEAVSRADEIIHQFVASRRNSSAVFSLSINLSHVCPGAWIDYAKSHGVQSVALCLCYYPLQSPIFDTLFNCPSLVVLNLQFDEDWPRVDIPPECIALSNLKTLSLTLGVFSEESMRMLLACCLNLQDLRLDLTECYDAAIEIALPKLRTLLLTSTLSKTHINCPILESLCIGGSSFLEEFHAYVPSLFYLHFGPLRWCHPLFSSLCNAAELGISLVSLPADLEEHLSIIESFKFFHKIQKFKVHLHLRYEFTMQLLFLFLLEIPDLHTLHLMDETYEEEPFSPFSLIDDGWREFLQIMPSRSFNNLKLVLVQIQSESARSTILEMLSEKVQEWDRVVVRYSEFGGE</sequence>
<name>A0A8J5H9N4_ZINOF</name>
<proteinExistence type="predicted"/>
<reference evidence="3 4" key="1">
    <citation type="submission" date="2020-08" db="EMBL/GenBank/DDBJ databases">
        <title>Plant Genome Project.</title>
        <authorList>
            <person name="Zhang R.-G."/>
        </authorList>
    </citation>
    <scope>NUCLEOTIDE SEQUENCE [LARGE SCALE GENOMIC DNA]</scope>
    <source>
        <tissue evidence="3">Rhizome</tissue>
    </source>
</reference>
<dbReference type="InterPro" id="IPR032675">
    <property type="entry name" value="LRR_dom_sf"/>
</dbReference>
<dbReference type="InterPro" id="IPR053781">
    <property type="entry name" value="F-box_AtFBL13-like"/>
</dbReference>
<evidence type="ECO:0008006" key="5">
    <source>
        <dbReference type="Google" id="ProtNLM"/>
    </source>
</evidence>
<dbReference type="Proteomes" id="UP000734854">
    <property type="component" value="Unassembled WGS sequence"/>
</dbReference>
<dbReference type="InterPro" id="IPR050232">
    <property type="entry name" value="FBL13/AtMIF1-like"/>
</dbReference>
<keyword evidence="4" id="KW-1185">Reference proteome</keyword>
<dbReference type="Pfam" id="PF00646">
    <property type="entry name" value="F-box"/>
    <property type="match status" value="1"/>
</dbReference>
<dbReference type="PANTHER" id="PTHR31900">
    <property type="entry name" value="F-BOX/RNI SUPERFAMILY PROTEIN-RELATED"/>
    <property type="match status" value="1"/>
</dbReference>
<evidence type="ECO:0000259" key="2">
    <source>
        <dbReference type="Pfam" id="PF24758"/>
    </source>
</evidence>
<evidence type="ECO:0000259" key="1">
    <source>
        <dbReference type="Pfam" id="PF00646"/>
    </source>
</evidence>
<feature type="domain" description="F-box/LRR-repeat protein 15/At3g58940/PEG3-like LRR" evidence="2">
    <location>
        <begin position="104"/>
        <end position="242"/>
    </location>
</feature>
<feature type="domain" description="F-box" evidence="1">
    <location>
        <begin position="18"/>
        <end position="56"/>
    </location>
</feature>
<dbReference type="Gene3D" id="3.80.10.10">
    <property type="entry name" value="Ribonuclease Inhibitor"/>
    <property type="match status" value="1"/>
</dbReference>
<dbReference type="AlphaFoldDB" id="A0A8J5H9N4"/>
<gene>
    <name evidence="3" type="ORF">ZIOFF_020317</name>
</gene>
<organism evidence="3 4">
    <name type="scientific">Zingiber officinale</name>
    <name type="common">Ginger</name>
    <name type="synonym">Amomum zingiber</name>
    <dbReference type="NCBI Taxonomy" id="94328"/>
    <lineage>
        <taxon>Eukaryota</taxon>
        <taxon>Viridiplantae</taxon>
        <taxon>Streptophyta</taxon>
        <taxon>Embryophyta</taxon>
        <taxon>Tracheophyta</taxon>
        <taxon>Spermatophyta</taxon>
        <taxon>Magnoliopsida</taxon>
        <taxon>Liliopsida</taxon>
        <taxon>Zingiberales</taxon>
        <taxon>Zingiberaceae</taxon>
        <taxon>Zingiber</taxon>
    </lineage>
</organism>
<dbReference type="SUPFAM" id="SSF52058">
    <property type="entry name" value="L domain-like"/>
    <property type="match status" value="1"/>
</dbReference>
<dbReference type="InterPro" id="IPR055411">
    <property type="entry name" value="LRR_FXL15/At3g58940/PEG3-like"/>
</dbReference>
<dbReference type="Gene3D" id="1.20.1280.50">
    <property type="match status" value="1"/>
</dbReference>
<dbReference type="InterPro" id="IPR001810">
    <property type="entry name" value="F-box_dom"/>
</dbReference>
<dbReference type="Pfam" id="PF24758">
    <property type="entry name" value="LRR_At5g56370"/>
    <property type="match status" value="1"/>
</dbReference>
<dbReference type="PANTHER" id="PTHR31900:SF30">
    <property type="entry name" value="SUPERFAMILY PROTEIN, PUTATIVE-RELATED"/>
    <property type="match status" value="1"/>
</dbReference>
<comment type="caution">
    <text evidence="3">The sequence shown here is derived from an EMBL/GenBank/DDBJ whole genome shotgun (WGS) entry which is preliminary data.</text>
</comment>
<dbReference type="SUPFAM" id="SSF81383">
    <property type="entry name" value="F-box domain"/>
    <property type="match status" value="1"/>
</dbReference>
<dbReference type="InterPro" id="IPR036047">
    <property type="entry name" value="F-box-like_dom_sf"/>
</dbReference>